<feature type="region of interest" description="Disordered" evidence="5">
    <location>
        <begin position="291"/>
        <end position="310"/>
    </location>
</feature>
<dbReference type="InterPro" id="IPR005119">
    <property type="entry name" value="LysR_subst-bd"/>
</dbReference>
<evidence type="ECO:0000256" key="5">
    <source>
        <dbReference type="SAM" id="MobiDB-lite"/>
    </source>
</evidence>
<evidence type="ECO:0000313" key="8">
    <source>
        <dbReference type="Proteomes" id="UP001501442"/>
    </source>
</evidence>
<evidence type="ECO:0000256" key="2">
    <source>
        <dbReference type="ARBA" id="ARBA00023015"/>
    </source>
</evidence>
<dbReference type="Pfam" id="PF00126">
    <property type="entry name" value="HTH_1"/>
    <property type="match status" value="1"/>
</dbReference>
<gene>
    <name evidence="7" type="ORF">GCM10023196_103860</name>
</gene>
<dbReference type="InterPro" id="IPR036390">
    <property type="entry name" value="WH_DNA-bd_sf"/>
</dbReference>
<dbReference type="RefSeq" id="WP_345443646.1">
    <property type="nucleotide sequence ID" value="NZ_BAABHK010000030.1"/>
</dbReference>
<dbReference type="Proteomes" id="UP001501442">
    <property type="component" value="Unassembled WGS sequence"/>
</dbReference>
<feature type="domain" description="HTH lysR-type" evidence="6">
    <location>
        <begin position="1"/>
        <end position="58"/>
    </location>
</feature>
<dbReference type="InterPro" id="IPR036388">
    <property type="entry name" value="WH-like_DNA-bd_sf"/>
</dbReference>
<dbReference type="Gene3D" id="3.40.190.10">
    <property type="entry name" value="Periplasmic binding protein-like II"/>
    <property type="match status" value="2"/>
</dbReference>
<dbReference type="EMBL" id="BAABHK010000030">
    <property type="protein sequence ID" value="GAA4640013.1"/>
    <property type="molecule type" value="Genomic_DNA"/>
</dbReference>
<accession>A0ABP8UVU1</accession>
<comment type="similarity">
    <text evidence="1">Belongs to the LysR transcriptional regulatory family.</text>
</comment>
<keyword evidence="4" id="KW-0804">Transcription</keyword>
<evidence type="ECO:0000256" key="3">
    <source>
        <dbReference type="ARBA" id="ARBA00023125"/>
    </source>
</evidence>
<name>A0ABP8UVU1_9ACTN</name>
<dbReference type="SUPFAM" id="SSF53850">
    <property type="entry name" value="Periplasmic binding protein-like II"/>
    <property type="match status" value="1"/>
</dbReference>
<organism evidence="7 8">
    <name type="scientific">Actinoallomurus vinaceus</name>
    <dbReference type="NCBI Taxonomy" id="1080074"/>
    <lineage>
        <taxon>Bacteria</taxon>
        <taxon>Bacillati</taxon>
        <taxon>Actinomycetota</taxon>
        <taxon>Actinomycetes</taxon>
        <taxon>Streptosporangiales</taxon>
        <taxon>Thermomonosporaceae</taxon>
        <taxon>Actinoallomurus</taxon>
    </lineage>
</organism>
<dbReference type="PROSITE" id="PS50931">
    <property type="entry name" value="HTH_LYSR"/>
    <property type="match status" value="1"/>
</dbReference>
<sequence>MELRDIEIFLTLAEELHFGRTAERLHITPSRVSQAIKKQERGIGAPLFDRTSRVVRLTPLGEQLRDDLYAGYRQILKGIDAAKEAVHGTTGSLTLGTMGPMTLLIGDLLDLFQARHPRARLQHREIQPPSPLDLLRSGEVDVALLWLPVREPDLTVGPVLHTSSVLLMVGADHPYAGRDAVGLEDLGDCALVGGRSIPAYMEETLAPFRTPSGRPIRHDPKVSTWQEALTAVSSAQAAAGVAAEAARFYPWPSLAFVPIRDAPPCEWAFVWRTADDNPLIRALVQAAADLERGAESPAPNTAEHVQEHPV</sequence>
<proteinExistence type="inferred from homology"/>
<protein>
    <submittedName>
        <fullName evidence="7">LysR family transcriptional regulator</fullName>
    </submittedName>
</protein>
<keyword evidence="2" id="KW-0805">Transcription regulation</keyword>
<dbReference type="SUPFAM" id="SSF46785">
    <property type="entry name" value="Winged helix' DNA-binding domain"/>
    <property type="match status" value="1"/>
</dbReference>
<dbReference type="Gene3D" id="1.10.10.10">
    <property type="entry name" value="Winged helix-like DNA-binding domain superfamily/Winged helix DNA-binding domain"/>
    <property type="match status" value="1"/>
</dbReference>
<dbReference type="PANTHER" id="PTHR30346">
    <property type="entry name" value="TRANSCRIPTIONAL DUAL REGULATOR HCAR-RELATED"/>
    <property type="match status" value="1"/>
</dbReference>
<dbReference type="PANTHER" id="PTHR30346:SF0">
    <property type="entry name" value="HCA OPERON TRANSCRIPTIONAL ACTIVATOR HCAR"/>
    <property type="match status" value="1"/>
</dbReference>
<reference evidence="8" key="1">
    <citation type="journal article" date="2019" name="Int. J. Syst. Evol. Microbiol.">
        <title>The Global Catalogue of Microorganisms (GCM) 10K type strain sequencing project: providing services to taxonomists for standard genome sequencing and annotation.</title>
        <authorList>
            <consortium name="The Broad Institute Genomics Platform"/>
            <consortium name="The Broad Institute Genome Sequencing Center for Infectious Disease"/>
            <person name="Wu L."/>
            <person name="Ma J."/>
        </authorList>
    </citation>
    <scope>NUCLEOTIDE SEQUENCE [LARGE SCALE GENOMIC DNA]</scope>
    <source>
        <strain evidence="8">JCM 17939</strain>
    </source>
</reference>
<evidence type="ECO:0000259" key="6">
    <source>
        <dbReference type="PROSITE" id="PS50931"/>
    </source>
</evidence>
<keyword evidence="8" id="KW-1185">Reference proteome</keyword>
<keyword evidence="3" id="KW-0238">DNA-binding</keyword>
<evidence type="ECO:0000256" key="4">
    <source>
        <dbReference type="ARBA" id="ARBA00023163"/>
    </source>
</evidence>
<evidence type="ECO:0000256" key="1">
    <source>
        <dbReference type="ARBA" id="ARBA00009437"/>
    </source>
</evidence>
<comment type="caution">
    <text evidence="7">The sequence shown here is derived from an EMBL/GenBank/DDBJ whole genome shotgun (WGS) entry which is preliminary data.</text>
</comment>
<evidence type="ECO:0000313" key="7">
    <source>
        <dbReference type="EMBL" id="GAA4640013.1"/>
    </source>
</evidence>
<dbReference type="InterPro" id="IPR000847">
    <property type="entry name" value="LysR_HTH_N"/>
</dbReference>
<dbReference type="Pfam" id="PF03466">
    <property type="entry name" value="LysR_substrate"/>
    <property type="match status" value="1"/>
</dbReference>